<evidence type="ECO:0000256" key="2">
    <source>
        <dbReference type="ARBA" id="ARBA00004865"/>
    </source>
</evidence>
<feature type="binding site" description="via phosphate group" evidence="17">
    <location>
        <position position="65"/>
    </location>
    <ligand>
        <name>Mg(2+)</name>
        <dbReference type="ChEBI" id="CHEBI:18420"/>
    </ligand>
</feature>
<evidence type="ECO:0000256" key="7">
    <source>
        <dbReference type="ARBA" id="ARBA00022842"/>
    </source>
</evidence>
<comment type="pathway">
    <text evidence="2 14">Nucleotide-sugar biosynthesis; UDP-N-acetyl-alpha-D-glucosamine biosynthesis; N-acetyl-alpha-D-glucosamine 1-phosphate from alpha-D-glucosamine 6-phosphate (route I): step 2/2.</text>
</comment>
<name>A0A026WZ93_OOCBI</name>
<evidence type="ECO:0000256" key="1">
    <source>
        <dbReference type="ARBA" id="ARBA00000558"/>
    </source>
</evidence>
<dbReference type="Pfam" id="PF00408">
    <property type="entry name" value="PGM_PMM_IV"/>
    <property type="match status" value="1"/>
</dbReference>
<keyword evidence="10" id="KW-0961">Cell wall biogenesis/degradation</keyword>
<evidence type="ECO:0000313" key="23">
    <source>
        <dbReference type="EMBL" id="RLU14958.1"/>
    </source>
</evidence>
<evidence type="ECO:0000313" key="25">
    <source>
        <dbReference type="Proteomes" id="UP000279307"/>
    </source>
</evidence>
<evidence type="ECO:0000256" key="14">
    <source>
        <dbReference type="PIRNR" id="PIRNR016408"/>
    </source>
</evidence>
<evidence type="ECO:0000313" key="22">
    <source>
        <dbReference type="EMBL" id="EZA61362.1"/>
    </source>
</evidence>
<dbReference type="InterPro" id="IPR016657">
    <property type="entry name" value="PAGM"/>
</dbReference>
<evidence type="ECO:0000256" key="16">
    <source>
        <dbReference type="PIRSR" id="PIRSR016408-2"/>
    </source>
</evidence>
<feature type="binding site" evidence="16">
    <location>
        <position position="507"/>
    </location>
    <ligand>
        <name>substrate</name>
    </ligand>
</feature>
<comment type="similarity">
    <text evidence="3 14">Belongs to the phosphohexose mutase family.</text>
</comment>
<evidence type="ECO:0000256" key="15">
    <source>
        <dbReference type="PIRSR" id="PIRSR016408-1"/>
    </source>
</evidence>
<sequence length="543" mass="59262">MESNYFQNVMNTDYSRKYDGRIEYGTAGFRTKSDILPHVLYRMGLLAVLRSKAKRAAIGLMITASHNLEPDNGIKLVDPAGEMLEASWENIATDVANVRDSDLISMLTRISTEEDIDLSAPATVITGRDTRESSPALLNAALAGIRALSGTVTDLGVVTTPQLHFVVVCTNTNGAYGNPTLQGYYSKLAGVFKSVRGAAKRNNKYANALQLDAANGVGAIATREFQAHLEGALDIDLFNDGSGGLNHMCGADYVKVQQTLPLNVPRTTNLRCVSIDGDADRVVYFYVDENDEFHLLDGDRIATLVAAYFKELLETSGLSLQLGLVQTAYANGGSTDYISNVLKVPVACVPTGVKHLHKRALEFDIGIYFEANGHGTVIFKDTAKETIKNRVKNEALSEAQRLASSKLRDVIDMINETVGDALSDMLLVETILHAKGWDIIEWEKSYADLPNKQLKVRVRDRNAITTTNAERYCLTPIGLQEEIGKAVSKYLKGRSFVRPSGTEDIVRVYAECENSSDVNKLATEVASLVYKFAGGVGPEPNFS</sequence>
<keyword evidence="9" id="KW-0119">Carbohydrate metabolism</keyword>
<protein>
    <recommendedName>
        <fullName evidence="4 14">Phosphoacetylglucosamine mutase</fullName>
        <shortName evidence="14">PAGM</shortName>
        <ecNumber evidence="4 14">5.4.2.3</ecNumber>
    </recommendedName>
    <alternativeName>
        <fullName evidence="12 14">Acetylglucosamine phosphomutase</fullName>
    </alternativeName>
    <alternativeName>
        <fullName evidence="11 14">N-acetylglucosamine-phosphate mutase</fullName>
    </alternativeName>
</protein>
<dbReference type="OrthoDB" id="1928at2759"/>
<gene>
    <name evidence="23" type="ORF">DMN91_012845</name>
    <name evidence="22" type="ORF">X777_12069</name>
</gene>
<dbReference type="FunFam" id="3.40.120.10:FF:000023">
    <property type="entry name" value="Phosphoacetylglucosamine mutase"/>
    <property type="match status" value="1"/>
</dbReference>
<feature type="binding site" evidence="17">
    <location>
        <position position="280"/>
    </location>
    <ligand>
        <name>Mg(2+)</name>
        <dbReference type="ChEBI" id="CHEBI:18420"/>
    </ligand>
</feature>
<comment type="catalytic activity">
    <reaction evidence="1 14">
        <text>N-acetyl-alpha-D-glucosamine 1-phosphate = N-acetyl-D-glucosamine 6-phosphate</text>
        <dbReference type="Rhea" id="RHEA:23804"/>
        <dbReference type="ChEBI" id="CHEBI:57513"/>
        <dbReference type="ChEBI" id="CHEBI:57776"/>
        <dbReference type="EC" id="5.4.2.3"/>
    </reaction>
</comment>
<dbReference type="UniPathway" id="UPA00113">
    <property type="reaction ID" value="UER00530"/>
</dbReference>
<dbReference type="EMBL" id="KK107061">
    <property type="protein sequence ID" value="EZA61362.1"/>
    <property type="molecule type" value="Genomic_DNA"/>
</dbReference>
<feature type="binding site" evidence="16">
    <location>
        <begin position="498"/>
        <end position="502"/>
    </location>
    <ligand>
        <name>substrate</name>
    </ligand>
</feature>
<evidence type="ECO:0000256" key="13">
    <source>
        <dbReference type="ARBA" id="ARBA00059527"/>
    </source>
</evidence>
<keyword evidence="6 14" id="KW-0479">Metal-binding</keyword>
<reference evidence="23" key="3">
    <citation type="submission" date="2018-07" db="EMBL/GenBank/DDBJ databases">
        <authorList>
            <person name="Mckenzie S.K."/>
            <person name="Kronauer D.J.C."/>
        </authorList>
    </citation>
    <scope>NUCLEOTIDE SEQUENCE</scope>
    <source>
        <strain evidence="23">Clonal line C1</strain>
    </source>
</reference>
<dbReference type="GO" id="GO:0005975">
    <property type="term" value="P:carbohydrate metabolic process"/>
    <property type="evidence" value="ECO:0007669"/>
    <property type="project" value="InterPro"/>
</dbReference>
<dbReference type="InterPro" id="IPR005844">
    <property type="entry name" value="A-D-PHexomutase_a/b/a-I"/>
</dbReference>
<feature type="domain" description="Alpha-D-phosphohexomutase C-terminal" evidence="18">
    <location>
        <begin position="488"/>
        <end position="526"/>
    </location>
</feature>
<feature type="binding site" evidence="17">
    <location>
        <position position="278"/>
    </location>
    <ligand>
        <name>Mg(2+)</name>
        <dbReference type="ChEBI" id="CHEBI:18420"/>
    </ligand>
</feature>
<dbReference type="FunFam" id="3.40.120.10:FF:000013">
    <property type="entry name" value="Phosphoacetylglucosamine mutase"/>
    <property type="match status" value="1"/>
</dbReference>
<evidence type="ECO:0000259" key="18">
    <source>
        <dbReference type="Pfam" id="PF00408"/>
    </source>
</evidence>
<feature type="binding site" evidence="16">
    <location>
        <begin position="370"/>
        <end position="372"/>
    </location>
    <ligand>
        <name>substrate</name>
    </ligand>
</feature>
<dbReference type="InterPro" id="IPR036900">
    <property type="entry name" value="A-D-PHexomutase_C_sf"/>
</dbReference>
<evidence type="ECO:0000256" key="6">
    <source>
        <dbReference type="ARBA" id="ARBA00022723"/>
    </source>
</evidence>
<dbReference type="EC" id="5.4.2.3" evidence="4 14"/>
<dbReference type="InterPro" id="IPR049022">
    <property type="entry name" value="AMG1_III"/>
</dbReference>
<comment type="function">
    <text evidence="13">Catalyzes the conversion of GlcNAc-6-P into GlcNAc-1-P during the synthesis of uridine diphosphate/UDP-GlcNAc, which is a biosynthetic precursor of chitin and also supplies the amino sugars for N-linked oligosaccharides of glycoproteins.</text>
</comment>
<dbReference type="CDD" id="cd03086">
    <property type="entry name" value="PGM3"/>
    <property type="match status" value="1"/>
</dbReference>
<dbReference type="PIRSF" id="PIRSF016408">
    <property type="entry name" value="PAGM"/>
    <property type="match status" value="1"/>
</dbReference>
<evidence type="ECO:0000256" key="17">
    <source>
        <dbReference type="PIRSR" id="PIRSR016408-3"/>
    </source>
</evidence>
<reference evidence="23 25" key="2">
    <citation type="journal article" date="2018" name="Genome Res.">
        <title>The genomic architecture and molecular evolution of ant odorant receptors.</title>
        <authorList>
            <person name="McKenzie S.K."/>
            <person name="Kronauer D.J.C."/>
        </authorList>
    </citation>
    <scope>NUCLEOTIDE SEQUENCE [LARGE SCALE GENOMIC DNA]</scope>
    <source>
        <strain evidence="23">Clonal line C1</strain>
    </source>
</reference>
<comment type="function">
    <text evidence="14">Catalyzes the conversion of GlcNAc-6-P into GlcNAc-1-P during the synthesis of uridine diphosphate/UDP-GlcNAc, a sugar nucleotide critical to multiple glycosylation pathways including protein N- and O-glycosylation.</text>
</comment>
<feature type="domain" description="Phosphoacetylglucosamine mutase AMG1" evidence="21">
    <location>
        <begin position="180"/>
        <end position="283"/>
    </location>
</feature>
<evidence type="ECO:0000259" key="20">
    <source>
        <dbReference type="Pfam" id="PF21404"/>
    </source>
</evidence>
<keyword evidence="24" id="KW-1185">Reference proteome</keyword>
<dbReference type="OMA" id="WEAYATK"/>
<evidence type="ECO:0000259" key="21">
    <source>
        <dbReference type="Pfam" id="PF21405"/>
    </source>
</evidence>
<dbReference type="PANTHER" id="PTHR45955:SF1">
    <property type="entry name" value="PHOSPHOACETYLGLUCOSAMINE MUTASE"/>
    <property type="match status" value="1"/>
</dbReference>
<evidence type="ECO:0000313" key="24">
    <source>
        <dbReference type="Proteomes" id="UP000053097"/>
    </source>
</evidence>
<evidence type="ECO:0000256" key="5">
    <source>
        <dbReference type="ARBA" id="ARBA00022553"/>
    </source>
</evidence>
<evidence type="ECO:0000256" key="9">
    <source>
        <dbReference type="ARBA" id="ARBA00023277"/>
    </source>
</evidence>
<keyword evidence="8 14" id="KW-0413">Isomerase</keyword>
<dbReference type="FunFam" id="3.30.310.50:FF:000003">
    <property type="entry name" value="Phosphoacetylglucosamine mutase"/>
    <property type="match status" value="1"/>
</dbReference>
<dbReference type="AlphaFoldDB" id="A0A026WZ93"/>
<organism evidence="22 24">
    <name type="scientific">Ooceraea biroi</name>
    <name type="common">Clonal raider ant</name>
    <name type="synonym">Cerapachys biroi</name>
    <dbReference type="NCBI Taxonomy" id="2015173"/>
    <lineage>
        <taxon>Eukaryota</taxon>
        <taxon>Metazoa</taxon>
        <taxon>Ecdysozoa</taxon>
        <taxon>Arthropoda</taxon>
        <taxon>Hexapoda</taxon>
        <taxon>Insecta</taxon>
        <taxon>Pterygota</taxon>
        <taxon>Neoptera</taxon>
        <taxon>Endopterygota</taxon>
        <taxon>Hymenoptera</taxon>
        <taxon>Apocrita</taxon>
        <taxon>Aculeata</taxon>
        <taxon>Formicoidea</taxon>
        <taxon>Formicidae</taxon>
        <taxon>Dorylinae</taxon>
        <taxon>Ooceraea</taxon>
    </lineage>
</organism>
<dbReference type="SUPFAM" id="SSF53738">
    <property type="entry name" value="Phosphoglucomutase, first 3 domains"/>
    <property type="match status" value="4"/>
</dbReference>
<feature type="active site" description="Phosphoserine intermediate" evidence="15">
    <location>
        <position position="65"/>
    </location>
</feature>
<dbReference type="GO" id="GO:0004610">
    <property type="term" value="F:phosphoacetylglucosamine mutase activity"/>
    <property type="evidence" value="ECO:0007669"/>
    <property type="project" value="UniProtKB-UniRule"/>
</dbReference>
<reference evidence="22 24" key="1">
    <citation type="journal article" date="2014" name="Curr. Biol.">
        <title>The genome of the clonal raider ant Cerapachys biroi.</title>
        <authorList>
            <person name="Oxley P.R."/>
            <person name="Ji L."/>
            <person name="Fetter-Pruneda I."/>
            <person name="McKenzie S.K."/>
            <person name="Li C."/>
            <person name="Hu H."/>
            <person name="Zhang G."/>
            <person name="Kronauer D.J."/>
        </authorList>
    </citation>
    <scope>NUCLEOTIDE SEQUENCE [LARGE SCALE GENOMIC DNA]</scope>
</reference>
<evidence type="ECO:0000256" key="8">
    <source>
        <dbReference type="ARBA" id="ARBA00023235"/>
    </source>
</evidence>
<dbReference type="InterPro" id="IPR016055">
    <property type="entry name" value="A-D-PHexomutase_a/b/a-I/II/III"/>
</dbReference>
<dbReference type="Gene3D" id="3.40.120.10">
    <property type="entry name" value="Alpha-D-Glucose-1,6-Bisphosphate, subunit A, domain 3"/>
    <property type="match status" value="3"/>
</dbReference>
<dbReference type="EMBL" id="QOIP01000014">
    <property type="protein sequence ID" value="RLU14958.1"/>
    <property type="molecule type" value="Genomic_DNA"/>
</dbReference>
<dbReference type="GO" id="GO:0046872">
    <property type="term" value="F:metal ion binding"/>
    <property type="evidence" value="ECO:0007669"/>
    <property type="project" value="UniProtKB-KW"/>
</dbReference>
<evidence type="ECO:0000256" key="3">
    <source>
        <dbReference type="ARBA" id="ARBA00010231"/>
    </source>
</evidence>
<dbReference type="InterPro" id="IPR005843">
    <property type="entry name" value="A-D-PHexomutase_C"/>
</dbReference>
<dbReference type="Gene3D" id="3.30.310.50">
    <property type="entry name" value="Alpha-D-phosphohexomutase, C-terminal domain"/>
    <property type="match status" value="1"/>
</dbReference>
<keyword evidence="7 14" id="KW-0460">Magnesium</keyword>
<dbReference type="Proteomes" id="UP000053097">
    <property type="component" value="Unassembled WGS sequence"/>
</dbReference>
<evidence type="ECO:0000256" key="11">
    <source>
        <dbReference type="ARBA" id="ARBA00031926"/>
    </source>
</evidence>
<feature type="domain" description="Alpha-D-phosphohexomutase alpha/beta/alpha" evidence="19">
    <location>
        <begin position="121"/>
        <end position="172"/>
    </location>
</feature>
<evidence type="ECO:0000259" key="19">
    <source>
        <dbReference type="Pfam" id="PF02878"/>
    </source>
</evidence>
<dbReference type="Pfam" id="PF02878">
    <property type="entry name" value="PGM_PMM_I"/>
    <property type="match status" value="2"/>
</dbReference>
<feature type="domain" description="Alpha-D-phosphohexomutase alpha/beta/alpha" evidence="19">
    <location>
        <begin position="53"/>
        <end position="94"/>
    </location>
</feature>
<dbReference type="GO" id="GO:0071555">
    <property type="term" value="P:cell wall organization"/>
    <property type="evidence" value="ECO:0007669"/>
    <property type="project" value="UniProtKB-KW"/>
</dbReference>
<dbReference type="Pfam" id="PF21404">
    <property type="entry name" value="AMG1_III"/>
    <property type="match status" value="1"/>
</dbReference>
<dbReference type="Proteomes" id="UP000279307">
    <property type="component" value="Chromosome 14"/>
</dbReference>
<dbReference type="InterPro" id="IPR049023">
    <property type="entry name" value="AMG1_II"/>
</dbReference>
<feature type="domain" description="Phosphoacetylglucosamine mutase AMG1" evidence="20">
    <location>
        <begin position="297"/>
        <end position="437"/>
    </location>
</feature>
<dbReference type="STRING" id="2015173.A0A026WZ93"/>
<comment type="cofactor">
    <cofactor evidence="14 17">
        <name>Mg(2+)</name>
        <dbReference type="ChEBI" id="CHEBI:18420"/>
    </cofactor>
    <text evidence="14 17">Binds 1 Mg(2+) ion per subunit.</text>
</comment>
<dbReference type="SUPFAM" id="SSF55957">
    <property type="entry name" value="Phosphoglucomutase, C-terminal domain"/>
    <property type="match status" value="1"/>
</dbReference>
<keyword evidence="5" id="KW-0597">Phosphoprotein</keyword>
<dbReference type="PANTHER" id="PTHR45955">
    <property type="entry name" value="PHOSPHOACETYLGLUCOSAMINE MUTASE"/>
    <property type="match status" value="1"/>
</dbReference>
<feature type="binding site" evidence="17">
    <location>
        <position position="276"/>
    </location>
    <ligand>
        <name>Mg(2+)</name>
        <dbReference type="ChEBI" id="CHEBI:18420"/>
    </ligand>
</feature>
<dbReference type="Pfam" id="PF21405">
    <property type="entry name" value="AMG1_II"/>
    <property type="match status" value="1"/>
</dbReference>
<evidence type="ECO:0000256" key="4">
    <source>
        <dbReference type="ARBA" id="ARBA00012731"/>
    </source>
</evidence>
<dbReference type="GO" id="GO:0006048">
    <property type="term" value="P:UDP-N-acetylglucosamine biosynthetic process"/>
    <property type="evidence" value="ECO:0007669"/>
    <property type="project" value="UniProtKB-UniRule"/>
</dbReference>
<accession>A0A026WZ93</accession>
<evidence type="ECO:0000256" key="12">
    <source>
        <dbReference type="ARBA" id="ARBA00032065"/>
    </source>
</evidence>
<evidence type="ECO:0000256" key="10">
    <source>
        <dbReference type="ARBA" id="ARBA00023316"/>
    </source>
</evidence>
<proteinExistence type="inferred from homology"/>